<protein>
    <recommendedName>
        <fullName evidence="4">TPR-repeat-containing protein</fullName>
    </recommendedName>
</protein>
<dbReference type="SUPFAM" id="SSF48452">
    <property type="entry name" value="TPR-like"/>
    <property type="match status" value="2"/>
</dbReference>
<dbReference type="GO" id="GO:0051301">
    <property type="term" value="P:cell division"/>
    <property type="evidence" value="ECO:0007669"/>
    <property type="project" value="TreeGrafter"/>
</dbReference>
<accession>A0A0H3BYM5</accession>
<feature type="repeat" description="TPR" evidence="1">
    <location>
        <begin position="167"/>
        <end position="200"/>
    </location>
</feature>
<dbReference type="InterPro" id="IPR011990">
    <property type="entry name" value="TPR-like_helical_dom_sf"/>
</dbReference>
<sequence>MLNSEKMIASLDQQDLAHAEKYFQKALKEDDADSLIALGEYLESIGFLPHAKRIYLQLADDYPELNINLAQIAAEDDAIEEAFLYLDKVSKDSPNYLSALLVMADLYDMEGLTEVAREKLLQAVSISPEPLVIFGLAEIDMSLQYFKEAIDYYAQLDNRQILELTGISTYQRIGRAYASLGKFEAAIEFLEKAVAIEYEDETVFELATLLYDQENYQKANLYFKQLETINPDYPGYEYGYALSLHEEHKTSEALRLVQQGLRKNAFDSQLLLLASQLSYELHDRQNAENYLLQAKEVAVDDEEILMRLVTLYFDAERFEEVIALNRETIDNVLTKWTIAKAYHALEQEEVALALYNEISADLAENPEFLQDYAYLLREFGQFHKAIQMATAYLRQVPDDVNMQDFLDHIKHQQSE</sequence>
<dbReference type="SMR" id="A0A0H3BYM5"/>
<dbReference type="PANTHER" id="PTHR12558">
    <property type="entry name" value="CELL DIVISION CYCLE 16,23,27"/>
    <property type="match status" value="1"/>
</dbReference>
<gene>
    <name evidence="2" type="ordered locus">Spy49_0795</name>
</gene>
<reference evidence="2 3" key="1">
    <citation type="journal article" date="2008" name="J. Bacteriol.">
        <title>Genome sequence of a nephritogenic and highly transformable M49 strain of Streptococcus pyogenes.</title>
        <authorList>
            <person name="McShan W.M."/>
            <person name="Ferretti J.J."/>
            <person name="Karasawa T."/>
            <person name="Suvorov A.N."/>
            <person name="Lin S."/>
            <person name="Qin B."/>
            <person name="Jia H."/>
            <person name="Kenton S."/>
            <person name="Najar F."/>
            <person name="Wu H."/>
            <person name="Scott J."/>
            <person name="Roe B.A."/>
            <person name="Savic D.J."/>
        </authorList>
    </citation>
    <scope>NUCLEOTIDE SEQUENCE [LARGE SCALE GENOMIC DNA]</scope>
    <source>
        <strain evidence="2 3">NZ131</strain>
    </source>
</reference>
<keyword evidence="1" id="KW-0802">TPR repeat</keyword>
<organism evidence="2 3">
    <name type="scientific">Streptococcus pyogenes serotype M49 (strain NZ131)</name>
    <dbReference type="NCBI Taxonomy" id="471876"/>
    <lineage>
        <taxon>Bacteria</taxon>
        <taxon>Bacillati</taxon>
        <taxon>Bacillota</taxon>
        <taxon>Bacilli</taxon>
        <taxon>Lactobacillales</taxon>
        <taxon>Streptococcaceae</taxon>
        <taxon>Streptococcus</taxon>
    </lineage>
</organism>
<dbReference type="Pfam" id="PF13181">
    <property type="entry name" value="TPR_8"/>
    <property type="match status" value="1"/>
</dbReference>
<evidence type="ECO:0008006" key="4">
    <source>
        <dbReference type="Google" id="ProtNLM"/>
    </source>
</evidence>
<dbReference type="PROSITE" id="PS50005">
    <property type="entry name" value="TPR"/>
    <property type="match status" value="1"/>
</dbReference>
<evidence type="ECO:0000256" key="1">
    <source>
        <dbReference type="PROSITE-ProRule" id="PRU00339"/>
    </source>
</evidence>
<dbReference type="SMART" id="SM00028">
    <property type="entry name" value="TPR"/>
    <property type="match status" value="3"/>
</dbReference>
<dbReference type="PANTHER" id="PTHR12558:SF44">
    <property type="entry name" value="TETRATRICOPEPTIDE REPEAT-CONTAINING PROTEIN"/>
    <property type="match status" value="1"/>
</dbReference>
<dbReference type="KEGG" id="soz:Spy49_0795"/>
<dbReference type="Gene3D" id="1.25.40.10">
    <property type="entry name" value="Tetratricopeptide repeat domain"/>
    <property type="match status" value="2"/>
</dbReference>
<evidence type="ECO:0000313" key="3">
    <source>
        <dbReference type="Proteomes" id="UP000001039"/>
    </source>
</evidence>
<dbReference type="Proteomes" id="UP000001039">
    <property type="component" value="Chromosome"/>
</dbReference>
<name>A0A0H3BYM5_STRPZ</name>
<dbReference type="HOGENOM" id="CLU_032389_0_0_9"/>
<dbReference type="AlphaFoldDB" id="A0A0H3BYM5"/>
<dbReference type="InterPro" id="IPR019734">
    <property type="entry name" value="TPR_rpt"/>
</dbReference>
<proteinExistence type="predicted"/>
<dbReference type="EMBL" id="CP000829">
    <property type="protein sequence ID" value="ACI61107.1"/>
    <property type="molecule type" value="Genomic_DNA"/>
</dbReference>
<evidence type="ECO:0000313" key="2">
    <source>
        <dbReference type="EMBL" id="ACI61107.1"/>
    </source>
</evidence>